<name>A0A914EER5_9BILA</name>
<dbReference type="PRINTS" id="PR00480">
    <property type="entry name" value="ASTACIN"/>
</dbReference>
<keyword evidence="14" id="KW-1185">Reference proteome</keyword>
<keyword evidence="2 10" id="KW-0645">Protease</keyword>
<evidence type="ECO:0000256" key="10">
    <source>
        <dbReference type="PROSITE-ProRule" id="PRU01211"/>
    </source>
</evidence>
<feature type="domain" description="Peptidase M12A" evidence="13">
    <location>
        <begin position="94"/>
        <end position="195"/>
    </location>
</feature>
<evidence type="ECO:0000259" key="13">
    <source>
        <dbReference type="PROSITE" id="PS51864"/>
    </source>
</evidence>
<evidence type="ECO:0000256" key="5">
    <source>
        <dbReference type="ARBA" id="ARBA00022833"/>
    </source>
</evidence>
<keyword evidence="5 10" id="KW-0862">Zinc</keyword>
<dbReference type="WBParaSite" id="ACRNAN_scaffold734.g33005.t1">
    <property type="protein sequence ID" value="ACRNAN_scaffold734.g33005.t1"/>
    <property type="gene ID" value="ACRNAN_scaffold734.g33005"/>
</dbReference>
<dbReference type="AlphaFoldDB" id="A0A914EER5"/>
<organism evidence="14 15">
    <name type="scientific">Acrobeloides nanus</name>
    <dbReference type="NCBI Taxonomy" id="290746"/>
    <lineage>
        <taxon>Eukaryota</taxon>
        <taxon>Metazoa</taxon>
        <taxon>Ecdysozoa</taxon>
        <taxon>Nematoda</taxon>
        <taxon>Chromadorea</taxon>
        <taxon>Rhabditida</taxon>
        <taxon>Tylenchina</taxon>
        <taxon>Cephalobomorpha</taxon>
        <taxon>Cephaloboidea</taxon>
        <taxon>Cephalobidae</taxon>
        <taxon>Acrobeloides</taxon>
    </lineage>
</organism>
<dbReference type="InterPro" id="IPR001506">
    <property type="entry name" value="Peptidase_M12A"/>
</dbReference>
<dbReference type="GO" id="GO:0006508">
    <property type="term" value="P:proteolysis"/>
    <property type="evidence" value="ECO:0007669"/>
    <property type="project" value="UniProtKB-KW"/>
</dbReference>
<dbReference type="SMART" id="SM00235">
    <property type="entry name" value="ZnMc"/>
    <property type="match status" value="1"/>
</dbReference>
<comment type="caution">
    <text evidence="9">Lacks conserved residue(s) required for the propagation of feature annotation.</text>
</comment>
<reference evidence="15" key="1">
    <citation type="submission" date="2022-11" db="UniProtKB">
        <authorList>
            <consortium name="WormBaseParasite"/>
        </authorList>
    </citation>
    <scope>IDENTIFICATION</scope>
</reference>
<dbReference type="SUPFAM" id="SSF55486">
    <property type="entry name" value="Metalloproteases ('zincins'), catalytic domain"/>
    <property type="match status" value="1"/>
</dbReference>
<dbReference type="Pfam" id="PF01400">
    <property type="entry name" value="Astacin"/>
    <property type="match status" value="1"/>
</dbReference>
<keyword evidence="6 10" id="KW-0482">Metalloprotease</keyword>
<keyword evidence="3 10" id="KW-0479">Metal-binding</keyword>
<accession>A0A914EER5</accession>
<evidence type="ECO:0000313" key="14">
    <source>
        <dbReference type="Proteomes" id="UP000887540"/>
    </source>
</evidence>
<evidence type="ECO:0000256" key="9">
    <source>
        <dbReference type="PROSITE-ProRule" id="PRU01005"/>
    </source>
</evidence>
<dbReference type="InterPro" id="IPR024079">
    <property type="entry name" value="MetalloPept_cat_dom_sf"/>
</dbReference>
<feature type="binding site" evidence="10">
    <location>
        <position position="110"/>
    </location>
    <ligand>
        <name>Zn(2+)</name>
        <dbReference type="ChEBI" id="CHEBI:29105"/>
        <note>catalytic</note>
    </ligand>
</feature>
<dbReference type="Gene3D" id="3.40.390.10">
    <property type="entry name" value="Collagenase (Catalytic Domain)"/>
    <property type="match status" value="1"/>
</dbReference>
<evidence type="ECO:0000256" key="11">
    <source>
        <dbReference type="RuleBase" id="RU361183"/>
    </source>
</evidence>
<keyword evidence="4 10" id="KW-0378">Hydrolase</keyword>
<dbReference type="PROSITE" id="PS51670">
    <property type="entry name" value="SHKT"/>
    <property type="match status" value="1"/>
</dbReference>
<keyword evidence="7" id="KW-0865">Zymogen</keyword>
<protein>
    <recommendedName>
        <fullName evidence="11">Metalloendopeptidase</fullName>
        <ecNumber evidence="11">3.4.24.-</ecNumber>
    </recommendedName>
</protein>
<dbReference type="PANTHER" id="PTHR10127:SF780">
    <property type="entry name" value="METALLOENDOPEPTIDASE"/>
    <property type="match status" value="1"/>
</dbReference>
<feature type="binding site" evidence="10">
    <location>
        <position position="104"/>
    </location>
    <ligand>
        <name>Zn(2+)</name>
        <dbReference type="ChEBI" id="CHEBI:29105"/>
        <note>catalytic</note>
    </ligand>
</feature>
<feature type="signal peptide" evidence="11">
    <location>
        <begin position="1"/>
        <end position="16"/>
    </location>
</feature>
<sequence length="418" mass="45111">MFRLVLISSLLAISLAATVNLRLPNLVPAVTNDLPDFSDITDNITDIVKARFDDLVSKGLGRHVQELIGIQKKLKIINKIAAEQVKKANANSGRFGAIAHEIFHAFGVFHHHSRSDRDTYLTLSAANQDDNQFTKLTTSDSYNYGTMYDYGSVMHYGLDGMTAVETLYQSTMGAGLGPQFGDIVLINTQYQCMCKSATVTCANGGYPNPNGCSTCLCRGGFGGSDCSVRDPGTENPDVGVTLQAIASDSCQTLVTSLGNDDGVINLYYQKSWFWIQAPAGKQVQLIFQKAGTSPGVSYSQGYGCTDQGVEIKLKNGEFNRTGTLFCGDDPALVSTPSNIIPFTSDSELAILQVYSQTNKFNLQVKYRYVDSTTLSTIPGSCQPCLDQYSNCNTFTSDVCANNQNIASGCPVTCGTCPK</sequence>
<comment type="cofactor">
    <cofactor evidence="10 11">
        <name>Zn(2+)</name>
        <dbReference type="ChEBI" id="CHEBI:29105"/>
    </cofactor>
    <text evidence="10 11">Binds 1 zinc ion per subunit.</text>
</comment>
<feature type="chain" id="PRO_5038171672" description="Metalloendopeptidase" evidence="11">
    <location>
        <begin position="17"/>
        <end position="418"/>
    </location>
</feature>
<feature type="active site" evidence="10">
    <location>
        <position position="101"/>
    </location>
</feature>
<feature type="disulfide bond" evidence="9">
    <location>
        <begin position="391"/>
        <end position="409"/>
    </location>
</feature>
<dbReference type="EC" id="3.4.24.-" evidence="11"/>
<dbReference type="InterPro" id="IPR006026">
    <property type="entry name" value="Peptidase_Metallo"/>
</dbReference>
<evidence type="ECO:0000313" key="15">
    <source>
        <dbReference type="WBParaSite" id="ACRNAN_scaffold734.g33005.t1"/>
    </source>
</evidence>
<evidence type="ECO:0000256" key="6">
    <source>
        <dbReference type="ARBA" id="ARBA00023049"/>
    </source>
</evidence>
<evidence type="ECO:0000259" key="12">
    <source>
        <dbReference type="PROSITE" id="PS51670"/>
    </source>
</evidence>
<dbReference type="PROSITE" id="PS51864">
    <property type="entry name" value="ASTACIN"/>
    <property type="match status" value="1"/>
</dbReference>
<evidence type="ECO:0000256" key="3">
    <source>
        <dbReference type="ARBA" id="ARBA00022723"/>
    </source>
</evidence>
<keyword evidence="11" id="KW-0732">Signal</keyword>
<dbReference type="PANTHER" id="PTHR10127">
    <property type="entry name" value="DISCOIDIN, CUB, EGF, LAMININ , AND ZINC METALLOPROTEASE DOMAIN CONTAINING"/>
    <property type="match status" value="1"/>
</dbReference>
<proteinExistence type="predicted"/>
<evidence type="ECO:0000256" key="7">
    <source>
        <dbReference type="ARBA" id="ARBA00023145"/>
    </source>
</evidence>
<dbReference type="GO" id="GO:0008270">
    <property type="term" value="F:zinc ion binding"/>
    <property type="evidence" value="ECO:0007669"/>
    <property type="project" value="UniProtKB-UniRule"/>
</dbReference>
<evidence type="ECO:0000256" key="1">
    <source>
        <dbReference type="ARBA" id="ARBA00002657"/>
    </source>
</evidence>
<feature type="binding site" evidence="10">
    <location>
        <position position="100"/>
    </location>
    <ligand>
        <name>Zn(2+)</name>
        <dbReference type="ChEBI" id="CHEBI:29105"/>
        <note>catalytic</note>
    </ligand>
</feature>
<evidence type="ECO:0000256" key="2">
    <source>
        <dbReference type="ARBA" id="ARBA00022670"/>
    </source>
</evidence>
<dbReference type="Proteomes" id="UP000887540">
    <property type="component" value="Unplaced"/>
</dbReference>
<feature type="domain" description="ShKT" evidence="12">
    <location>
        <begin position="384"/>
        <end position="416"/>
    </location>
</feature>
<dbReference type="GO" id="GO:0004222">
    <property type="term" value="F:metalloendopeptidase activity"/>
    <property type="evidence" value="ECO:0007669"/>
    <property type="project" value="UniProtKB-UniRule"/>
</dbReference>
<keyword evidence="8 9" id="KW-1015">Disulfide bond</keyword>
<dbReference type="InterPro" id="IPR003582">
    <property type="entry name" value="ShKT_dom"/>
</dbReference>
<comment type="function">
    <text evidence="1">Metalloprotease.</text>
</comment>
<evidence type="ECO:0000256" key="8">
    <source>
        <dbReference type="ARBA" id="ARBA00023157"/>
    </source>
</evidence>
<evidence type="ECO:0000256" key="4">
    <source>
        <dbReference type="ARBA" id="ARBA00022801"/>
    </source>
</evidence>